<dbReference type="InterPro" id="IPR046373">
    <property type="entry name" value="Acyl-CoA_Oxase/DH_mid-dom_sf"/>
</dbReference>
<dbReference type="Pfam" id="PF00441">
    <property type="entry name" value="Acyl-CoA_dh_1"/>
    <property type="match status" value="1"/>
</dbReference>
<dbReference type="Pfam" id="PF02770">
    <property type="entry name" value="Acyl-CoA_dh_M"/>
    <property type="match status" value="1"/>
</dbReference>
<evidence type="ECO:0000256" key="4">
    <source>
        <dbReference type="ARBA" id="ARBA00022827"/>
    </source>
</evidence>
<feature type="domain" description="Acyl-CoA dehydrogenase/oxidase N-terminal" evidence="8">
    <location>
        <begin position="7"/>
        <end position="119"/>
    </location>
</feature>
<dbReference type="InterPro" id="IPR006091">
    <property type="entry name" value="Acyl-CoA_Oxase/DH_mid-dom"/>
</dbReference>
<dbReference type="GO" id="GO:0050660">
    <property type="term" value="F:flavin adenine dinucleotide binding"/>
    <property type="evidence" value="ECO:0007669"/>
    <property type="project" value="InterPro"/>
</dbReference>
<dbReference type="PANTHER" id="PTHR43884">
    <property type="entry name" value="ACYL-COA DEHYDROGENASE"/>
    <property type="match status" value="1"/>
</dbReference>
<keyword evidence="4" id="KW-0274">FAD</keyword>
<dbReference type="PANTHER" id="PTHR43884:SF12">
    <property type="entry name" value="ISOVALERYL-COA DEHYDROGENASE, MITOCHONDRIAL-RELATED"/>
    <property type="match status" value="1"/>
</dbReference>
<dbReference type="SUPFAM" id="SSF56645">
    <property type="entry name" value="Acyl-CoA dehydrogenase NM domain-like"/>
    <property type="match status" value="1"/>
</dbReference>
<dbReference type="InterPro" id="IPR036250">
    <property type="entry name" value="AcylCo_DH-like_C"/>
</dbReference>
<reference evidence="9" key="1">
    <citation type="journal article" date="2015" name="Proc. Natl. Acad. Sci. U.S.A.">
        <title>Networks of energetic and metabolic interactions define dynamics in microbial communities.</title>
        <authorList>
            <person name="Embree M."/>
            <person name="Liu J.K."/>
            <person name="Al-Bassam M.M."/>
            <person name="Zengler K."/>
        </authorList>
    </citation>
    <scope>NUCLEOTIDE SEQUENCE</scope>
</reference>
<dbReference type="Gene3D" id="2.40.110.10">
    <property type="entry name" value="Butyryl-CoA Dehydrogenase, subunit A, domain 2"/>
    <property type="match status" value="1"/>
</dbReference>
<comment type="cofactor">
    <cofactor evidence="1">
        <name>FAD</name>
        <dbReference type="ChEBI" id="CHEBI:57692"/>
    </cofactor>
</comment>
<evidence type="ECO:0000256" key="1">
    <source>
        <dbReference type="ARBA" id="ARBA00001974"/>
    </source>
</evidence>
<dbReference type="EC" id="1.3.8.1" evidence="9"/>
<evidence type="ECO:0000313" key="9">
    <source>
        <dbReference type="EMBL" id="KUG23605.1"/>
    </source>
</evidence>
<feature type="transmembrane region" description="Helical" evidence="5">
    <location>
        <begin position="238"/>
        <end position="258"/>
    </location>
</feature>
<dbReference type="SUPFAM" id="SSF47203">
    <property type="entry name" value="Acyl-CoA dehydrogenase C-terminal domain-like"/>
    <property type="match status" value="1"/>
</dbReference>
<protein>
    <submittedName>
        <fullName evidence="9">Butyryl-coa dehydrogenase</fullName>
        <ecNumber evidence="9">1.3.8.1</ecNumber>
    </submittedName>
</protein>
<accession>A0A0W8FRR6</accession>
<dbReference type="InterPro" id="IPR009075">
    <property type="entry name" value="AcylCo_DH/oxidase_C"/>
</dbReference>
<dbReference type="InterPro" id="IPR037069">
    <property type="entry name" value="AcylCoA_DH/ox_N_sf"/>
</dbReference>
<dbReference type="Gene3D" id="1.10.540.10">
    <property type="entry name" value="Acyl-CoA dehydrogenase/oxidase, N-terminal domain"/>
    <property type="match status" value="1"/>
</dbReference>
<proteinExistence type="inferred from homology"/>
<sequence>MDYQLSAEETKLQENVAAYCREKIAPRAKMLDGSSRDDACKNMKENIKLLARGGCLKIGYSADALNMVEMYLAGEEIARACPSTYLSSRASAFFCAGAIKLFGNKEQQDKYINAILNGEKVGAFAYSEDQAGTDIAGITTVAKKEGNKWILTGKKDIVVNAPIADVFIVLSYSDKNEGKDKGMSMFIVDKSSSGMSIGAPIETLGLRGCPIASVSMNGCAAELLGNEPGKGHEELEKLLSIGTIGIAALCVGIGLACMEGANAYAKTRMAFGKRIGIFQDVGFRLADMFTYNDLGRMLALRAAWGVNQSEKNAQLLSSCAKLFASEAVTKIVNWGMQIFAGHGYISGSDIERYYRDAKFGEICEGTSEMQRAFISKYDLERMA</sequence>
<evidence type="ECO:0000259" key="6">
    <source>
        <dbReference type="Pfam" id="PF00441"/>
    </source>
</evidence>
<dbReference type="Gene3D" id="1.20.140.10">
    <property type="entry name" value="Butyryl-CoA Dehydrogenase, subunit A, domain 3"/>
    <property type="match status" value="1"/>
</dbReference>
<dbReference type="InterPro" id="IPR009100">
    <property type="entry name" value="AcylCoA_DH/oxidase_NM_dom_sf"/>
</dbReference>
<evidence type="ECO:0000259" key="7">
    <source>
        <dbReference type="Pfam" id="PF02770"/>
    </source>
</evidence>
<dbReference type="EMBL" id="LNQE01000896">
    <property type="protein sequence ID" value="KUG23605.1"/>
    <property type="molecule type" value="Genomic_DNA"/>
</dbReference>
<keyword evidence="9" id="KW-0560">Oxidoreductase</keyword>
<keyword evidence="5" id="KW-0812">Transmembrane</keyword>
<evidence type="ECO:0000259" key="8">
    <source>
        <dbReference type="Pfam" id="PF02771"/>
    </source>
</evidence>
<keyword evidence="5" id="KW-0472">Membrane</keyword>
<dbReference type="Pfam" id="PF02771">
    <property type="entry name" value="Acyl-CoA_dh_N"/>
    <property type="match status" value="1"/>
</dbReference>
<keyword evidence="3" id="KW-0285">Flavoprotein</keyword>
<gene>
    <name evidence="9" type="ORF">ASZ90_006590</name>
</gene>
<comment type="similarity">
    <text evidence="2">Belongs to the acyl-CoA dehydrogenase family.</text>
</comment>
<name>A0A0W8FRR6_9ZZZZ</name>
<evidence type="ECO:0000256" key="2">
    <source>
        <dbReference type="ARBA" id="ARBA00009347"/>
    </source>
</evidence>
<dbReference type="FunFam" id="1.20.140.10:FF:000004">
    <property type="entry name" value="Acyl-CoA dehydrogenase FadE25"/>
    <property type="match status" value="1"/>
</dbReference>
<dbReference type="AlphaFoldDB" id="A0A0W8FRR6"/>
<dbReference type="InterPro" id="IPR013786">
    <property type="entry name" value="AcylCoA_DH/ox_N"/>
</dbReference>
<evidence type="ECO:0000256" key="3">
    <source>
        <dbReference type="ARBA" id="ARBA00022630"/>
    </source>
</evidence>
<keyword evidence="5" id="KW-1133">Transmembrane helix</keyword>
<evidence type="ECO:0000256" key="5">
    <source>
        <dbReference type="SAM" id="Phobius"/>
    </source>
</evidence>
<organism evidence="9">
    <name type="scientific">hydrocarbon metagenome</name>
    <dbReference type="NCBI Taxonomy" id="938273"/>
    <lineage>
        <taxon>unclassified sequences</taxon>
        <taxon>metagenomes</taxon>
        <taxon>ecological metagenomes</taxon>
    </lineage>
</organism>
<feature type="domain" description="Acyl-CoA oxidase/dehydrogenase middle" evidence="7">
    <location>
        <begin position="123"/>
        <end position="218"/>
    </location>
</feature>
<dbReference type="GO" id="GO:0016937">
    <property type="term" value="F:short-chain fatty acyl-CoA dehydrogenase activity"/>
    <property type="evidence" value="ECO:0007669"/>
    <property type="project" value="UniProtKB-EC"/>
</dbReference>
<feature type="domain" description="Acyl-CoA dehydrogenase/oxidase C-terminal" evidence="6">
    <location>
        <begin position="230"/>
        <end position="376"/>
    </location>
</feature>
<comment type="caution">
    <text evidence="9">The sequence shown here is derived from an EMBL/GenBank/DDBJ whole genome shotgun (WGS) entry which is preliminary data.</text>
</comment>